<feature type="domain" description="Receptor L-domain" evidence="16">
    <location>
        <begin position="27"/>
        <end position="106"/>
    </location>
</feature>
<proteinExistence type="predicted"/>
<evidence type="ECO:0000256" key="4">
    <source>
        <dbReference type="ARBA" id="ARBA00022679"/>
    </source>
</evidence>
<evidence type="ECO:0000256" key="8">
    <source>
        <dbReference type="ARBA" id="ARBA00022840"/>
    </source>
</evidence>
<evidence type="ECO:0000313" key="17">
    <source>
        <dbReference type="EMBL" id="RCN33807.1"/>
    </source>
</evidence>
<keyword evidence="5" id="KW-0812">Transmembrane</keyword>
<comment type="catalytic activity">
    <reaction evidence="14">
        <text>L-tyrosyl-[protein] + ATP = O-phospho-L-tyrosyl-[protein] + ADP + H(+)</text>
        <dbReference type="Rhea" id="RHEA:10596"/>
        <dbReference type="Rhea" id="RHEA-COMP:10136"/>
        <dbReference type="Rhea" id="RHEA-COMP:20101"/>
        <dbReference type="ChEBI" id="CHEBI:15378"/>
        <dbReference type="ChEBI" id="CHEBI:30616"/>
        <dbReference type="ChEBI" id="CHEBI:46858"/>
        <dbReference type="ChEBI" id="CHEBI:61978"/>
        <dbReference type="ChEBI" id="CHEBI:456216"/>
        <dbReference type="EC" id="2.7.10.1"/>
    </reaction>
</comment>
<evidence type="ECO:0000259" key="16">
    <source>
        <dbReference type="Pfam" id="PF01030"/>
    </source>
</evidence>
<evidence type="ECO:0000259" key="15">
    <source>
        <dbReference type="Pfam" id="PF00757"/>
    </source>
</evidence>
<keyword evidence="6" id="KW-0547">Nucleotide-binding</keyword>
<organism evidence="17 18">
    <name type="scientific">Ancylostoma caninum</name>
    <name type="common">Dog hookworm</name>
    <dbReference type="NCBI Taxonomy" id="29170"/>
    <lineage>
        <taxon>Eukaryota</taxon>
        <taxon>Metazoa</taxon>
        <taxon>Ecdysozoa</taxon>
        <taxon>Nematoda</taxon>
        <taxon>Chromadorea</taxon>
        <taxon>Rhabditida</taxon>
        <taxon>Rhabditina</taxon>
        <taxon>Rhabditomorpha</taxon>
        <taxon>Strongyloidea</taxon>
        <taxon>Ancylostomatidae</taxon>
        <taxon>Ancylostomatinae</taxon>
        <taxon>Ancylostoma</taxon>
    </lineage>
</organism>
<evidence type="ECO:0000256" key="1">
    <source>
        <dbReference type="ARBA" id="ARBA00004479"/>
    </source>
</evidence>
<keyword evidence="13" id="KW-0325">Glycoprotein</keyword>
<evidence type="ECO:0000256" key="3">
    <source>
        <dbReference type="ARBA" id="ARBA00022553"/>
    </source>
</evidence>
<dbReference type="EMBL" id="JOJR01000864">
    <property type="protein sequence ID" value="RCN33807.1"/>
    <property type="molecule type" value="Genomic_DNA"/>
</dbReference>
<keyword evidence="4" id="KW-0808">Transferase</keyword>
<dbReference type="Pfam" id="PF00757">
    <property type="entry name" value="Furin-like"/>
    <property type="match status" value="1"/>
</dbReference>
<dbReference type="EC" id="2.7.10.1" evidence="2"/>
<evidence type="ECO:0000256" key="13">
    <source>
        <dbReference type="ARBA" id="ARBA00023180"/>
    </source>
</evidence>
<dbReference type="CDD" id="cd00064">
    <property type="entry name" value="FU"/>
    <property type="match status" value="1"/>
</dbReference>
<dbReference type="InterPro" id="IPR006211">
    <property type="entry name" value="Furin-like_Cys-rich_dom"/>
</dbReference>
<evidence type="ECO:0000256" key="6">
    <source>
        <dbReference type="ARBA" id="ARBA00022741"/>
    </source>
</evidence>
<dbReference type="SUPFAM" id="SSF57184">
    <property type="entry name" value="Growth factor receptor domain"/>
    <property type="match status" value="1"/>
</dbReference>
<dbReference type="Gene3D" id="3.80.20.20">
    <property type="entry name" value="Receptor L-domain"/>
    <property type="match status" value="1"/>
</dbReference>
<dbReference type="InterPro" id="IPR000494">
    <property type="entry name" value="Rcpt_L-dom"/>
</dbReference>
<evidence type="ECO:0000256" key="2">
    <source>
        <dbReference type="ARBA" id="ARBA00011902"/>
    </source>
</evidence>
<evidence type="ECO:0000313" key="18">
    <source>
        <dbReference type="Proteomes" id="UP000252519"/>
    </source>
</evidence>
<gene>
    <name evidence="17" type="ORF">ANCCAN_20351</name>
</gene>
<evidence type="ECO:0000256" key="9">
    <source>
        <dbReference type="ARBA" id="ARBA00022989"/>
    </source>
</evidence>
<comment type="subcellular location">
    <subcellularLocation>
        <location evidence="1">Membrane</location>
        <topology evidence="1">Single-pass type I membrane protein</topology>
    </subcellularLocation>
</comment>
<evidence type="ECO:0000256" key="11">
    <source>
        <dbReference type="ARBA" id="ARBA00023137"/>
    </source>
</evidence>
<accession>A0A368FU82</accession>
<dbReference type="InterPro" id="IPR036941">
    <property type="entry name" value="Rcpt_L-dom_sf"/>
</dbReference>
<dbReference type="SUPFAM" id="SSF52058">
    <property type="entry name" value="L domain-like"/>
    <property type="match status" value="1"/>
</dbReference>
<dbReference type="InterPro" id="IPR006212">
    <property type="entry name" value="Furin_repeat"/>
</dbReference>
<name>A0A368FU82_ANCCA</name>
<dbReference type="InterPro" id="IPR009030">
    <property type="entry name" value="Growth_fac_rcpt_cys_sf"/>
</dbReference>
<evidence type="ECO:0000256" key="5">
    <source>
        <dbReference type="ARBA" id="ARBA00022692"/>
    </source>
</evidence>
<dbReference type="GO" id="GO:0016020">
    <property type="term" value="C:membrane"/>
    <property type="evidence" value="ECO:0007669"/>
    <property type="project" value="UniProtKB-SubCell"/>
</dbReference>
<dbReference type="SMART" id="SM00261">
    <property type="entry name" value="FU"/>
    <property type="match status" value="1"/>
</dbReference>
<keyword evidence="18" id="KW-1185">Reference proteome</keyword>
<dbReference type="Pfam" id="PF01030">
    <property type="entry name" value="Recep_L_domain"/>
    <property type="match status" value="1"/>
</dbReference>
<keyword evidence="9" id="KW-1133">Transmembrane helix</keyword>
<dbReference type="AlphaFoldDB" id="A0A368FU82"/>
<dbReference type="Gene3D" id="2.10.220.10">
    <property type="entry name" value="Hormone Receptor, Insulin-like Growth Factor Receptor 1, Chain A, domain 2"/>
    <property type="match status" value="1"/>
</dbReference>
<protein>
    <recommendedName>
        <fullName evidence="2">receptor protein-tyrosine kinase</fullName>
        <ecNumber evidence="2">2.7.10.1</ecNumber>
    </recommendedName>
</protein>
<keyword evidence="8" id="KW-0067">ATP-binding</keyword>
<dbReference type="Proteomes" id="UP000252519">
    <property type="component" value="Unassembled WGS sequence"/>
</dbReference>
<evidence type="ECO:0000256" key="10">
    <source>
        <dbReference type="ARBA" id="ARBA00023136"/>
    </source>
</evidence>
<keyword evidence="7" id="KW-0418">Kinase</keyword>
<dbReference type="OrthoDB" id="6219513at2759"/>
<keyword evidence="10" id="KW-0472">Membrane</keyword>
<keyword evidence="11" id="KW-0829">Tyrosine-protein kinase</keyword>
<dbReference type="GO" id="GO:0005524">
    <property type="term" value="F:ATP binding"/>
    <property type="evidence" value="ECO:0007669"/>
    <property type="project" value="UniProtKB-KW"/>
</dbReference>
<keyword evidence="12 17" id="KW-0675">Receptor</keyword>
<evidence type="ECO:0000256" key="7">
    <source>
        <dbReference type="ARBA" id="ARBA00022777"/>
    </source>
</evidence>
<evidence type="ECO:0000256" key="14">
    <source>
        <dbReference type="ARBA" id="ARBA00051243"/>
    </source>
</evidence>
<comment type="caution">
    <text evidence="17">The sequence shown here is derived from an EMBL/GenBank/DDBJ whole genome shotgun (WGS) entry which is preliminary data.</text>
</comment>
<sequence length="319" mass="36197">MLSCEHRGLYRQTAARIFFANGGFPLQIKGYLLIYNVDIRSIDFPNLKIIWGDDLLDETSALTLSSNLELKELRMPKLRAIHKGNVRIENSTFLCYLQSKVNWNELLEDDAANRLITSDSAFRQCNPSLMKCTGCQHCWSGKQKYCQEEYRSVCGDKCASQQCYLPANSSDYECCHEACTGGCTGRGAHQCVACRELSLDGVCVHQCPPMMVHDPKRGMLIPNPKGRYVYDRYCVEECPKELLVERDACVRHCSVGSHHDMTKDSRRCEPCKGVCPKGELFSATSAAVKYQFFHNRRILILVQSTSAAHRFYLFAFLVL</sequence>
<dbReference type="GO" id="GO:0004714">
    <property type="term" value="F:transmembrane receptor protein tyrosine kinase activity"/>
    <property type="evidence" value="ECO:0007669"/>
    <property type="project" value="UniProtKB-EC"/>
</dbReference>
<feature type="domain" description="Furin-like cysteine-rich" evidence="15">
    <location>
        <begin position="130"/>
        <end position="277"/>
    </location>
</feature>
<evidence type="ECO:0000256" key="12">
    <source>
        <dbReference type="ARBA" id="ARBA00023170"/>
    </source>
</evidence>
<keyword evidence="3" id="KW-0597">Phosphoprotein</keyword>
<dbReference type="STRING" id="29170.A0A368FU82"/>
<reference evidence="17 18" key="1">
    <citation type="submission" date="2014-10" db="EMBL/GenBank/DDBJ databases">
        <title>Draft genome of the hookworm Ancylostoma caninum.</title>
        <authorList>
            <person name="Mitreva M."/>
        </authorList>
    </citation>
    <scope>NUCLEOTIDE SEQUENCE [LARGE SCALE GENOMIC DNA]</scope>
    <source>
        <strain evidence="17 18">Baltimore</strain>
    </source>
</reference>